<feature type="compositionally biased region" description="Polar residues" evidence="4">
    <location>
        <begin position="587"/>
        <end position="599"/>
    </location>
</feature>
<feature type="compositionally biased region" description="Pro residues" evidence="4">
    <location>
        <begin position="318"/>
        <end position="328"/>
    </location>
</feature>
<feature type="domain" description="Rad21/Rec8-like protein N-terminal" evidence="6">
    <location>
        <begin position="1"/>
        <end position="102"/>
    </location>
</feature>
<keyword evidence="3" id="KW-0539">Nucleus</keyword>
<proteinExistence type="inferred from homology"/>
<feature type="region of interest" description="Disordered" evidence="4">
    <location>
        <begin position="550"/>
        <end position="569"/>
    </location>
</feature>
<dbReference type="GO" id="GO:0007064">
    <property type="term" value="P:mitotic sister chromatid cohesion"/>
    <property type="evidence" value="ECO:0007669"/>
    <property type="project" value="TreeGrafter"/>
</dbReference>
<accession>A0A4R0S051</accession>
<dbReference type="SUPFAM" id="SSF46785">
    <property type="entry name" value="Winged helix' DNA-binding domain"/>
    <property type="match status" value="1"/>
</dbReference>
<dbReference type="Gene3D" id="1.10.10.580">
    <property type="entry name" value="Structural maintenance of chromosome 1. Chain E"/>
    <property type="match status" value="1"/>
</dbReference>
<evidence type="ECO:0000313" key="8">
    <source>
        <dbReference type="Proteomes" id="UP000292702"/>
    </source>
</evidence>
<dbReference type="InterPro" id="IPR039781">
    <property type="entry name" value="Rad21/Rec8-like"/>
</dbReference>
<dbReference type="InterPro" id="IPR023093">
    <property type="entry name" value="ScpA-like_C"/>
</dbReference>
<evidence type="ECO:0000256" key="2">
    <source>
        <dbReference type="ARBA" id="ARBA00009870"/>
    </source>
</evidence>
<dbReference type="Proteomes" id="UP000292702">
    <property type="component" value="Unassembled WGS sequence"/>
</dbReference>
<comment type="caution">
    <text evidence="7">The sequence shown here is derived from an EMBL/GenBank/DDBJ whole genome shotgun (WGS) entry which is preliminary data.</text>
</comment>
<dbReference type="PANTHER" id="PTHR12585:SF69">
    <property type="entry name" value="FI11703P"/>
    <property type="match status" value="1"/>
</dbReference>
<dbReference type="EMBL" id="RWJN01000023">
    <property type="protein sequence ID" value="TCD70338.1"/>
    <property type="molecule type" value="Genomic_DNA"/>
</dbReference>
<evidence type="ECO:0000256" key="1">
    <source>
        <dbReference type="ARBA" id="ARBA00004123"/>
    </source>
</evidence>
<dbReference type="Pfam" id="PF04824">
    <property type="entry name" value="Rad21_Rec8"/>
    <property type="match status" value="1"/>
</dbReference>
<dbReference type="AlphaFoldDB" id="A0A4R0S051"/>
<sequence length="725" mass="78443">MFYSEAILSRRGPLAKVWLAAHMERKLSKTQTLQTDIEQSVDAIMGQEVEVMALRLSGQLLLGVVRIYSRKAKYLLDDCNEALLKIKMAFKPGVVDMTEDQLAVNQNAITLQVSNLDLDALLPDINWDMDFEPRVAASSGQHIARSADITLANAGDFAFDFDAPDYGFDLGPSDGIGSQDFEELDLGLDFGDGPVAPAAAQGRDASEEADDTMEVEVGRDAGFSRGIRESLGSHLLGDRRDDLDLLSHRSREASQLGDMNDFGPDIGDMEIDLGLDFGDQPMELIEGPVVEPAEPLGENPFDREATPQLTPSRASSPLTPPPQTPPPDVELTPHIDAAKGKRKPREQKQIIDAVTELADGPGARGGRGRNALGAAPNVDTSGILTEHAFLPRSTLVMRLLEIRDDPLAHFMPTRTTANGTFLCAAPPGLAPELQELFMRPVQTLTGPKRRSSQEPPESPIKKRRTEGSVAPEGDDVDVDDLEQGRRESRAPSVAVGSEAFGGRASVGPGFDFGDQSGPVDDFQMDVPEFEMDAGIGMEPEHRARSKSVLSELSRLSTPAPENAPLEEGEETYADAKCPIAIFDDRGSSQSQDTVTQASSDDGKGYSKHTVQALGIIRRELQPAPDSDEPKVMSFKKMSDKASRRAASAFFFELLVLGTRDCVKLTQSGPFENIEVTAKDRLWERQRHGSAAPSSSQVPSGFRHSSAVPSMRQSSVAPSLASQFGL</sequence>
<feature type="compositionally biased region" description="Polar residues" evidence="4">
    <location>
        <begin position="307"/>
        <end position="316"/>
    </location>
</feature>
<organism evidence="7 8">
    <name type="scientific">Steccherinum ochraceum</name>
    <dbReference type="NCBI Taxonomy" id="92696"/>
    <lineage>
        <taxon>Eukaryota</taxon>
        <taxon>Fungi</taxon>
        <taxon>Dikarya</taxon>
        <taxon>Basidiomycota</taxon>
        <taxon>Agaricomycotina</taxon>
        <taxon>Agaricomycetes</taxon>
        <taxon>Polyporales</taxon>
        <taxon>Steccherinaceae</taxon>
        <taxon>Steccherinum</taxon>
    </lineage>
</organism>
<dbReference type="PANTHER" id="PTHR12585">
    <property type="entry name" value="SCC1 / RAD21 FAMILY MEMBER"/>
    <property type="match status" value="1"/>
</dbReference>
<dbReference type="GO" id="GO:0030892">
    <property type="term" value="C:mitotic cohesin complex"/>
    <property type="evidence" value="ECO:0007669"/>
    <property type="project" value="TreeGrafter"/>
</dbReference>
<feature type="compositionally biased region" description="Acidic residues" evidence="4">
    <location>
        <begin position="472"/>
        <end position="481"/>
    </location>
</feature>
<feature type="region of interest" description="Disordered" evidence="4">
    <location>
        <begin position="292"/>
        <end position="347"/>
    </location>
</feature>
<keyword evidence="8" id="KW-1185">Reference proteome</keyword>
<name>A0A4R0S051_9APHY</name>
<evidence type="ECO:0000313" key="7">
    <source>
        <dbReference type="EMBL" id="TCD70338.1"/>
    </source>
</evidence>
<gene>
    <name evidence="7" type="primary">MCD1</name>
    <name evidence="7" type="ORF">EIP91_003967</name>
</gene>
<protein>
    <submittedName>
        <fullName evidence="7">Sister chromatid cohesion protein 1</fullName>
    </submittedName>
</protein>
<dbReference type="GO" id="GO:0003682">
    <property type="term" value="F:chromatin binding"/>
    <property type="evidence" value="ECO:0007669"/>
    <property type="project" value="TreeGrafter"/>
</dbReference>
<evidence type="ECO:0000259" key="6">
    <source>
        <dbReference type="Pfam" id="PF04825"/>
    </source>
</evidence>
<reference evidence="7 8" key="1">
    <citation type="submission" date="2018-11" db="EMBL/GenBank/DDBJ databases">
        <title>Genome assembly of Steccherinum ochraceum LE-BIN_3174, the white-rot fungus of the Steccherinaceae family (The Residual Polyporoid clade, Polyporales, Basidiomycota).</title>
        <authorList>
            <person name="Fedorova T.V."/>
            <person name="Glazunova O.A."/>
            <person name="Landesman E.O."/>
            <person name="Moiseenko K.V."/>
            <person name="Psurtseva N.V."/>
            <person name="Savinova O.S."/>
            <person name="Shakhova N.V."/>
            <person name="Tyazhelova T.V."/>
            <person name="Vasina D.V."/>
        </authorList>
    </citation>
    <scope>NUCLEOTIDE SEQUENCE [LARGE SCALE GENOMIC DNA]</scope>
    <source>
        <strain evidence="7 8">LE-BIN_3174</strain>
    </source>
</reference>
<evidence type="ECO:0000256" key="3">
    <source>
        <dbReference type="ARBA" id="ARBA00023242"/>
    </source>
</evidence>
<dbReference type="GO" id="GO:0005634">
    <property type="term" value="C:nucleus"/>
    <property type="evidence" value="ECO:0007669"/>
    <property type="project" value="UniProtKB-SubCell"/>
</dbReference>
<feature type="region of interest" description="Disordered" evidence="4">
    <location>
        <begin position="444"/>
        <end position="508"/>
    </location>
</feature>
<dbReference type="GO" id="GO:1990414">
    <property type="term" value="P:replication-born double-strand break repair via sister chromatid exchange"/>
    <property type="evidence" value="ECO:0007669"/>
    <property type="project" value="TreeGrafter"/>
</dbReference>
<dbReference type="Pfam" id="PF04825">
    <property type="entry name" value="Rad21_Rec8_N"/>
    <property type="match status" value="1"/>
</dbReference>
<feature type="compositionally biased region" description="Polar residues" evidence="4">
    <location>
        <begin position="706"/>
        <end position="725"/>
    </location>
</feature>
<dbReference type="InterPro" id="IPR006909">
    <property type="entry name" value="Rad21/Rec8_C_eu"/>
</dbReference>
<dbReference type="InterPro" id="IPR036390">
    <property type="entry name" value="WH_DNA-bd_sf"/>
</dbReference>
<dbReference type="OrthoDB" id="10071381at2759"/>
<comment type="subcellular location">
    <subcellularLocation>
        <location evidence="1">Nucleus</location>
    </subcellularLocation>
</comment>
<dbReference type="InterPro" id="IPR006910">
    <property type="entry name" value="Rad21_Rec8_N"/>
</dbReference>
<evidence type="ECO:0000259" key="5">
    <source>
        <dbReference type="Pfam" id="PF04824"/>
    </source>
</evidence>
<feature type="region of interest" description="Disordered" evidence="4">
    <location>
        <begin position="684"/>
        <end position="725"/>
    </location>
</feature>
<feature type="region of interest" description="Disordered" evidence="4">
    <location>
        <begin position="583"/>
        <end position="605"/>
    </location>
</feature>
<dbReference type="STRING" id="92696.A0A4R0S051"/>
<comment type="similarity">
    <text evidence="2">Belongs to the rad21 family.</text>
</comment>
<feature type="domain" description="Rad21/Rec8-like protein C-terminal eukaryotic" evidence="5">
    <location>
        <begin position="628"/>
        <end position="680"/>
    </location>
</feature>
<evidence type="ECO:0000256" key="4">
    <source>
        <dbReference type="SAM" id="MobiDB-lite"/>
    </source>
</evidence>